<dbReference type="InterPro" id="IPR003399">
    <property type="entry name" value="Mce/MlaD"/>
</dbReference>
<keyword evidence="6" id="KW-1185">Reference proteome</keyword>
<dbReference type="PROSITE" id="PS51257">
    <property type="entry name" value="PROKAR_LIPOPROTEIN"/>
    <property type="match status" value="1"/>
</dbReference>
<dbReference type="Pfam" id="PF02470">
    <property type="entry name" value="MlaD"/>
    <property type="match status" value="1"/>
</dbReference>
<gene>
    <name evidence="5" type="ORF">GCM10010439_10440</name>
</gene>
<feature type="region of interest" description="Disordered" evidence="1">
    <location>
        <begin position="343"/>
        <end position="399"/>
    </location>
</feature>
<protein>
    <submittedName>
        <fullName evidence="5">MCE family protein</fullName>
    </submittedName>
</protein>
<evidence type="ECO:0000256" key="1">
    <source>
        <dbReference type="SAM" id="MobiDB-lite"/>
    </source>
</evidence>
<evidence type="ECO:0000259" key="4">
    <source>
        <dbReference type="Pfam" id="PF11887"/>
    </source>
</evidence>
<organism evidence="5 6">
    <name type="scientific">Actinocorallia aurantiaca</name>
    <dbReference type="NCBI Taxonomy" id="46204"/>
    <lineage>
        <taxon>Bacteria</taxon>
        <taxon>Bacillati</taxon>
        <taxon>Actinomycetota</taxon>
        <taxon>Actinomycetes</taxon>
        <taxon>Streptosporangiales</taxon>
        <taxon>Thermomonosporaceae</taxon>
        <taxon>Actinocorallia</taxon>
    </lineage>
</organism>
<feature type="domain" description="Mce/MlaD" evidence="3">
    <location>
        <begin position="38"/>
        <end position="112"/>
    </location>
</feature>
<evidence type="ECO:0000259" key="3">
    <source>
        <dbReference type="Pfam" id="PF02470"/>
    </source>
</evidence>
<dbReference type="Proteomes" id="UP001501842">
    <property type="component" value="Unassembled WGS sequence"/>
</dbReference>
<feature type="chain" id="PRO_5045793404" evidence="2">
    <location>
        <begin position="21"/>
        <end position="399"/>
    </location>
</feature>
<evidence type="ECO:0000256" key="2">
    <source>
        <dbReference type="SAM" id="SignalP"/>
    </source>
</evidence>
<dbReference type="PANTHER" id="PTHR33371:SF15">
    <property type="entry name" value="LIPOPROTEIN LPRN"/>
    <property type="match status" value="1"/>
</dbReference>
<accession>A0ABP6GD41</accession>
<evidence type="ECO:0000313" key="6">
    <source>
        <dbReference type="Proteomes" id="UP001501842"/>
    </source>
</evidence>
<dbReference type="InterPro" id="IPR024516">
    <property type="entry name" value="Mce_C"/>
</dbReference>
<feature type="domain" description="Mammalian cell entry C-terminal" evidence="4">
    <location>
        <begin position="119"/>
        <end position="284"/>
    </location>
</feature>
<evidence type="ECO:0000313" key="5">
    <source>
        <dbReference type="EMBL" id="GAA2721064.1"/>
    </source>
</evidence>
<proteinExistence type="predicted"/>
<dbReference type="InterPro" id="IPR005693">
    <property type="entry name" value="Mce"/>
</dbReference>
<feature type="signal peptide" evidence="2">
    <location>
        <begin position="1"/>
        <end position="20"/>
    </location>
</feature>
<dbReference type="EMBL" id="BAAATZ010000003">
    <property type="protein sequence ID" value="GAA2721064.1"/>
    <property type="molecule type" value="Genomic_DNA"/>
</dbReference>
<dbReference type="InterPro" id="IPR052336">
    <property type="entry name" value="MlaD_Phospholipid_Transporter"/>
</dbReference>
<sequence length="399" mass="42629">MKRLALALAGSLLLTGCGFQGVSSIPLPGGPDLGDDPHEVKIHFANVLDLVPQSTVKVNDVSVGRVEKIELDGWQAEVTIKINKEARLPDNALATIAQTSLLGEKYVSLAPPMEGPSGELGDGDVIPIGQTNRNTEVEEVLSAMSLLLNGGGIEQISTITKELNAAMSGREESIKSVLRRIDVFVGTLDRQRHTITEALDKIDRLMVKLEAEKGTIADTIEQSEPALAILEENRQDLTKMLVSLAKFGDVTTNVVQRSKKDLLTNLKNLQPILKNLNKAGDRLPENLGALFTYPFTNDFSNTVKGDFANMNMTVSLDIEELAHNLLTGTDLDPALKKSAKKQGEALRDLLSPPDVSITQTPPGVLGAGDESGQGSSPLPTIGMESTDPDVDSVVLGGLS</sequence>
<dbReference type="Pfam" id="PF11887">
    <property type="entry name" value="Mce4_CUP1"/>
    <property type="match status" value="1"/>
</dbReference>
<name>A0ABP6GD41_9ACTN</name>
<keyword evidence="2" id="KW-0732">Signal</keyword>
<dbReference type="RefSeq" id="WP_344448987.1">
    <property type="nucleotide sequence ID" value="NZ_BAAATZ010000003.1"/>
</dbReference>
<dbReference type="PANTHER" id="PTHR33371">
    <property type="entry name" value="INTERMEMBRANE PHOSPHOLIPID TRANSPORT SYSTEM BINDING PROTEIN MLAD-RELATED"/>
    <property type="match status" value="1"/>
</dbReference>
<comment type="caution">
    <text evidence="5">The sequence shown here is derived from an EMBL/GenBank/DDBJ whole genome shotgun (WGS) entry which is preliminary data.</text>
</comment>
<reference evidence="6" key="1">
    <citation type="journal article" date="2019" name="Int. J. Syst. Evol. Microbiol.">
        <title>The Global Catalogue of Microorganisms (GCM) 10K type strain sequencing project: providing services to taxonomists for standard genome sequencing and annotation.</title>
        <authorList>
            <consortium name="The Broad Institute Genomics Platform"/>
            <consortium name="The Broad Institute Genome Sequencing Center for Infectious Disease"/>
            <person name="Wu L."/>
            <person name="Ma J."/>
        </authorList>
    </citation>
    <scope>NUCLEOTIDE SEQUENCE [LARGE SCALE GENOMIC DNA]</scope>
    <source>
        <strain evidence="6">JCM 8201</strain>
    </source>
</reference>
<dbReference type="NCBIfam" id="TIGR00996">
    <property type="entry name" value="Mtu_fam_mce"/>
    <property type="match status" value="1"/>
</dbReference>